<accession>A0A846WPJ3</accession>
<dbReference type="SUPFAM" id="SSF55781">
    <property type="entry name" value="GAF domain-like"/>
    <property type="match status" value="1"/>
</dbReference>
<evidence type="ECO:0000256" key="2">
    <source>
        <dbReference type="ARBA" id="ARBA00023125"/>
    </source>
</evidence>
<evidence type="ECO:0000256" key="1">
    <source>
        <dbReference type="ARBA" id="ARBA00023015"/>
    </source>
</evidence>
<dbReference type="GO" id="GO:0003700">
    <property type="term" value="F:DNA-binding transcription factor activity"/>
    <property type="evidence" value="ECO:0007669"/>
    <property type="project" value="TreeGrafter"/>
</dbReference>
<name>A0A846WPJ3_9ACTN</name>
<evidence type="ECO:0000313" key="6">
    <source>
        <dbReference type="EMBL" id="NKY02896.1"/>
    </source>
</evidence>
<dbReference type="GeneID" id="90161724"/>
<dbReference type="InterPro" id="IPR014757">
    <property type="entry name" value="Tscrpt_reg_IclR_C"/>
</dbReference>
<dbReference type="InterPro" id="IPR036390">
    <property type="entry name" value="WH_DNA-bd_sf"/>
</dbReference>
<dbReference type="EMBL" id="JAAXPC010000008">
    <property type="protein sequence ID" value="NKY02896.1"/>
    <property type="molecule type" value="Genomic_DNA"/>
</dbReference>
<comment type="caution">
    <text evidence="6">The sequence shown here is derived from an EMBL/GenBank/DDBJ whole genome shotgun (WGS) entry which is preliminary data.</text>
</comment>
<evidence type="ECO:0000313" key="7">
    <source>
        <dbReference type="Proteomes" id="UP000563898"/>
    </source>
</evidence>
<dbReference type="Gene3D" id="1.10.10.10">
    <property type="entry name" value="Winged helix-like DNA-binding domain superfamily/Winged helix DNA-binding domain"/>
    <property type="match status" value="1"/>
</dbReference>
<dbReference type="Pfam" id="PF09339">
    <property type="entry name" value="HTH_IclR"/>
    <property type="match status" value="1"/>
</dbReference>
<dbReference type="GO" id="GO:0045892">
    <property type="term" value="P:negative regulation of DNA-templated transcription"/>
    <property type="evidence" value="ECO:0007669"/>
    <property type="project" value="TreeGrafter"/>
</dbReference>
<protein>
    <submittedName>
        <fullName evidence="6">IclR family transcriptional regulator</fullName>
    </submittedName>
</protein>
<dbReference type="InterPro" id="IPR050707">
    <property type="entry name" value="HTH_MetabolicPath_Reg"/>
</dbReference>
<dbReference type="OMA" id="IPIHMPI"/>
<dbReference type="Pfam" id="PF01614">
    <property type="entry name" value="IclR_C"/>
    <property type="match status" value="1"/>
</dbReference>
<sequence>MAESRSSLSRALSILESFSEDRPEQTLRAIVSATGLPPATAHRYLAELVKWGGLDRTGRGTYTVGRRLWQLGALAPRERQLRDVALPVLEDLFETTHEVVHLVVLDDLRALYIEKLEPRARAGASVSSQVGYRLPLHATGPGKVLLAFGDSKTREEILAGELPRMASQTITDPHTLQRALAEIRSTGFAISRNEMTEGNASAAAPVFDKSGRVVAAISVVVPAANPNLSALAQGVRVAAAVITRTLRA</sequence>
<dbReference type="SUPFAM" id="SSF46785">
    <property type="entry name" value="Winged helix' DNA-binding domain"/>
    <property type="match status" value="1"/>
</dbReference>
<dbReference type="GO" id="GO:0003677">
    <property type="term" value="F:DNA binding"/>
    <property type="evidence" value="ECO:0007669"/>
    <property type="project" value="UniProtKB-KW"/>
</dbReference>
<dbReference type="PANTHER" id="PTHR30136:SF24">
    <property type="entry name" value="HTH-TYPE TRANSCRIPTIONAL REPRESSOR ALLR"/>
    <property type="match status" value="1"/>
</dbReference>
<keyword evidence="3" id="KW-0804">Transcription</keyword>
<evidence type="ECO:0000259" key="4">
    <source>
        <dbReference type="PROSITE" id="PS51077"/>
    </source>
</evidence>
<keyword evidence="1" id="KW-0805">Transcription regulation</keyword>
<keyword evidence="2" id="KW-0238">DNA-binding</keyword>
<dbReference type="InterPro" id="IPR005471">
    <property type="entry name" value="Tscrpt_reg_IclR_N"/>
</dbReference>
<dbReference type="Proteomes" id="UP000563898">
    <property type="component" value="Unassembled WGS sequence"/>
</dbReference>
<dbReference type="PROSITE" id="PS51078">
    <property type="entry name" value="ICLR_ED"/>
    <property type="match status" value="1"/>
</dbReference>
<dbReference type="SMART" id="SM00346">
    <property type="entry name" value="HTH_ICLR"/>
    <property type="match status" value="1"/>
</dbReference>
<evidence type="ECO:0000256" key="3">
    <source>
        <dbReference type="ARBA" id="ARBA00023163"/>
    </source>
</evidence>
<feature type="domain" description="HTH iclR-type" evidence="4">
    <location>
        <begin position="5"/>
        <end position="66"/>
    </location>
</feature>
<dbReference type="RefSeq" id="WP_006371679.1">
    <property type="nucleotide sequence ID" value="NZ_CP116236.1"/>
</dbReference>
<dbReference type="AlphaFoldDB" id="A0A846WPJ3"/>
<dbReference type="Gene3D" id="3.30.450.40">
    <property type="match status" value="1"/>
</dbReference>
<dbReference type="InterPro" id="IPR036388">
    <property type="entry name" value="WH-like_DNA-bd_sf"/>
</dbReference>
<dbReference type="PANTHER" id="PTHR30136">
    <property type="entry name" value="HELIX-TURN-HELIX TRANSCRIPTIONAL REGULATOR, ICLR FAMILY"/>
    <property type="match status" value="1"/>
</dbReference>
<organism evidence="6 7">
    <name type="scientific">Gordonia polyisoprenivorans</name>
    <dbReference type="NCBI Taxonomy" id="84595"/>
    <lineage>
        <taxon>Bacteria</taxon>
        <taxon>Bacillati</taxon>
        <taxon>Actinomycetota</taxon>
        <taxon>Actinomycetes</taxon>
        <taxon>Mycobacteriales</taxon>
        <taxon>Gordoniaceae</taxon>
        <taxon>Gordonia</taxon>
    </lineage>
</organism>
<proteinExistence type="predicted"/>
<evidence type="ECO:0000259" key="5">
    <source>
        <dbReference type="PROSITE" id="PS51078"/>
    </source>
</evidence>
<dbReference type="PROSITE" id="PS51077">
    <property type="entry name" value="HTH_ICLR"/>
    <property type="match status" value="1"/>
</dbReference>
<dbReference type="InterPro" id="IPR029016">
    <property type="entry name" value="GAF-like_dom_sf"/>
</dbReference>
<feature type="domain" description="IclR-ED" evidence="5">
    <location>
        <begin position="67"/>
        <end position="248"/>
    </location>
</feature>
<reference evidence="6 7" key="1">
    <citation type="submission" date="2020-04" db="EMBL/GenBank/DDBJ databases">
        <title>MicrobeNet Type strains.</title>
        <authorList>
            <person name="Nicholson A.C."/>
        </authorList>
    </citation>
    <scope>NUCLEOTIDE SEQUENCE [LARGE SCALE GENOMIC DNA]</scope>
    <source>
        <strain evidence="6 7">ATCC BAA-14</strain>
    </source>
</reference>
<gene>
    <name evidence="6" type="ORF">HGA05_15090</name>
</gene>